<dbReference type="FunFam" id="3.30.70.330:FF:000249">
    <property type="entry name" value="Pre-mRNA-splicing factor CWC2, variant"/>
    <property type="match status" value="1"/>
</dbReference>
<dbReference type="Gene3D" id="3.40.50.300">
    <property type="entry name" value="P-loop containing nucleotide triphosphate hydrolases"/>
    <property type="match status" value="1"/>
</dbReference>
<dbReference type="InterPro" id="IPR027417">
    <property type="entry name" value="P-loop_NTPase"/>
</dbReference>
<evidence type="ECO:0000256" key="7">
    <source>
        <dbReference type="ARBA" id="ARBA00022833"/>
    </source>
</evidence>
<keyword evidence="19" id="KW-1185">Reference proteome</keyword>
<feature type="zinc finger region" description="C3H1-type" evidence="13">
    <location>
        <begin position="521"/>
        <end position="543"/>
    </location>
</feature>
<dbReference type="CDD" id="cd12360">
    <property type="entry name" value="RRM_cwf2"/>
    <property type="match status" value="1"/>
</dbReference>
<feature type="region of interest" description="Disordered" evidence="15">
    <location>
        <begin position="707"/>
        <end position="734"/>
    </location>
</feature>
<dbReference type="InterPro" id="IPR000504">
    <property type="entry name" value="RRM_dom"/>
</dbReference>
<reference evidence="18 19" key="1">
    <citation type="submission" date="2019-02" db="EMBL/GenBank/DDBJ databases">
        <title>Genome sequencing of the rare red list fungi Phlebia centrifuga.</title>
        <authorList>
            <person name="Buettner E."/>
            <person name="Kellner H."/>
        </authorList>
    </citation>
    <scope>NUCLEOTIDE SEQUENCE [LARGE SCALE GENOMIC DNA]</scope>
    <source>
        <strain evidence="18 19">DSM 108282</strain>
    </source>
</reference>
<dbReference type="SUPFAM" id="SSF52540">
    <property type="entry name" value="P-loop containing nucleoside triphosphate hydrolases"/>
    <property type="match status" value="1"/>
</dbReference>
<evidence type="ECO:0000313" key="18">
    <source>
        <dbReference type="EMBL" id="THG97522.1"/>
    </source>
</evidence>
<dbReference type="GO" id="GO:0071007">
    <property type="term" value="C:U2-type catalytic step 2 spliceosome"/>
    <property type="evidence" value="ECO:0007669"/>
    <property type="project" value="TreeGrafter"/>
</dbReference>
<protein>
    <submittedName>
        <fullName evidence="18">Uncharacterized protein</fullName>
    </submittedName>
</protein>
<feature type="coiled-coil region" evidence="14">
    <location>
        <begin position="221"/>
        <end position="387"/>
    </location>
</feature>
<sequence>MATDQTKTESVTIAVMGATGAGKSTFINLVSNSKLRVGYGLESCTSEVQVAPPFLLNGKMVTLVDTPGFDDTVKTEAEILRLIADFLAITYEQGRRLNGIIFLHRISDHRMGGVARKNFRLFRKLCGDDTLKNVVIVTNMWADVSQEVGKSRENELMSNELFYKSALDKGAHIVRHDNTVASAHQILQEIVGFPPEPLLIQREMADEHKALAQTLVGIDLQTELQRQAAKHREELDGLKEEMAELMLSKDTKHKSELDELVDALSEVRGQLERVEEESRKIREQAESDRVAHEEQMRKLSNAMQTREKELRALEEQAQEQKTKIEEMQVALEAAELKARQEELRRQRLGDDMQASSAVYQEEIARLRKDFERKLEQARADSARVRERHVPPTQAQQQWSKVFAAQRERRGVFGAMKSNKHKQAATASSYETSIMSSSTTETQVTVTKKVKKLKPARKQVKPGEVEKKEAPQTGKEYNIWYNKWAGGDREDSYSNKTKSQTRCNIRKDAGLTRANTTGVKYCCLFFSRGCCPYGWECEYLHVLPDASIQLPDTSKDCFARDKFSDYRDDMGGVGSFQRQNRTLYVGRIKETGTGPETEEVVRRHFREWGEIEKIRVLQYRSVAFVTYVSEMNAQFAKESMACQSLDNDEILNVRWATEDPNPVSKVEEHTRLEEMGREAIQAKMDPRIVEAMRAVRALEDGVLLDDDEGLMAEEQEDGPRVKRRRLEIDNGDDDDVVEAQREEVQEPQRPAGLLSADTLESLKYFTEIRQRNAQAAGTLKLSAAPPHPPAAGLGLGGYGSDDDD</sequence>
<dbReference type="InterPro" id="IPR000571">
    <property type="entry name" value="Znf_CCCH"/>
</dbReference>
<name>A0A4V3XAB7_9APHY</name>
<evidence type="ECO:0000256" key="11">
    <source>
        <dbReference type="ARBA" id="ARBA00023306"/>
    </source>
</evidence>
<keyword evidence="9" id="KW-0508">mRNA splicing</keyword>
<evidence type="ECO:0000256" key="14">
    <source>
        <dbReference type="SAM" id="Coils"/>
    </source>
</evidence>
<dbReference type="InterPro" id="IPR034181">
    <property type="entry name" value="Cwc2_RRM"/>
</dbReference>
<keyword evidence="11" id="KW-0131">Cell cycle</keyword>
<dbReference type="PROSITE" id="PS50103">
    <property type="entry name" value="ZF_C3H1"/>
    <property type="match status" value="1"/>
</dbReference>
<evidence type="ECO:0000256" key="9">
    <source>
        <dbReference type="ARBA" id="ARBA00023187"/>
    </source>
</evidence>
<keyword evidence="6 13" id="KW-0863">Zinc-finger</keyword>
<dbReference type="SMART" id="SM00360">
    <property type="entry name" value="RRM"/>
    <property type="match status" value="1"/>
</dbReference>
<keyword evidence="3" id="KW-0507">mRNA processing</keyword>
<accession>A0A4V3XAB7</accession>
<evidence type="ECO:0000259" key="16">
    <source>
        <dbReference type="PROSITE" id="PS50102"/>
    </source>
</evidence>
<dbReference type="InterPro" id="IPR012677">
    <property type="entry name" value="Nucleotide-bd_a/b_plait_sf"/>
</dbReference>
<dbReference type="InterPro" id="IPR032297">
    <property type="entry name" value="Torus"/>
</dbReference>
<dbReference type="PROSITE" id="PS50102">
    <property type="entry name" value="RRM"/>
    <property type="match status" value="1"/>
</dbReference>
<comment type="similarity">
    <text evidence="2">Belongs to the RRM CWC2 family.</text>
</comment>
<evidence type="ECO:0000256" key="12">
    <source>
        <dbReference type="PROSITE-ProRule" id="PRU00176"/>
    </source>
</evidence>
<keyword evidence="5" id="KW-0747">Spliceosome</keyword>
<dbReference type="GO" id="GO:0005525">
    <property type="term" value="F:GTP binding"/>
    <property type="evidence" value="ECO:0007669"/>
    <property type="project" value="InterPro"/>
</dbReference>
<dbReference type="InterPro" id="IPR006073">
    <property type="entry name" value="GTP-bd"/>
</dbReference>
<dbReference type="GO" id="GO:0008270">
    <property type="term" value="F:zinc ion binding"/>
    <property type="evidence" value="ECO:0007669"/>
    <property type="project" value="UniProtKB-KW"/>
</dbReference>
<dbReference type="Gene3D" id="3.30.70.330">
    <property type="match status" value="1"/>
</dbReference>
<evidence type="ECO:0000313" key="19">
    <source>
        <dbReference type="Proteomes" id="UP000309038"/>
    </source>
</evidence>
<keyword evidence="14" id="KW-0175">Coiled coil</keyword>
<feature type="compositionally biased region" description="Gly residues" evidence="15">
    <location>
        <begin position="792"/>
        <end position="803"/>
    </location>
</feature>
<evidence type="ECO:0000256" key="1">
    <source>
        <dbReference type="ARBA" id="ARBA00004123"/>
    </source>
</evidence>
<feature type="domain" description="C3H1-type" evidence="17">
    <location>
        <begin position="521"/>
        <end position="543"/>
    </location>
</feature>
<dbReference type="Pfam" id="PF00076">
    <property type="entry name" value="RRM_1"/>
    <property type="match status" value="1"/>
</dbReference>
<dbReference type="GO" id="GO:0006397">
    <property type="term" value="P:mRNA processing"/>
    <property type="evidence" value="ECO:0007669"/>
    <property type="project" value="UniProtKB-KW"/>
</dbReference>
<dbReference type="GO" id="GO:0000974">
    <property type="term" value="C:Prp19 complex"/>
    <property type="evidence" value="ECO:0007669"/>
    <property type="project" value="TreeGrafter"/>
</dbReference>
<comment type="subcellular location">
    <subcellularLocation>
        <location evidence="1">Nucleus</location>
    </subcellularLocation>
</comment>
<dbReference type="GO" id="GO:0036002">
    <property type="term" value="F:pre-mRNA binding"/>
    <property type="evidence" value="ECO:0007669"/>
    <property type="project" value="TreeGrafter"/>
</dbReference>
<keyword evidence="10" id="KW-0539">Nucleus</keyword>
<dbReference type="InterPro" id="IPR039171">
    <property type="entry name" value="Cwc2/Slt11"/>
</dbReference>
<dbReference type="PANTHER" id="PTHR14089">
    <property type="entry name" value="PRE-MRNA-SPLICING FACTOR RBM22"/>
    <property type="match status" value="1"/>
</dbReference>
<evidence type="ECO:0000256" key="6">
    <source>
        <dbReference type="ARBA" id="ARBA00022771"/>
    </source>
</evidence>
<dbReference type="GO" id="GO:0017070">
    <property type="term" value="F:U6 snRNA binding"/>
    <property type="evidence" value="ECO:0007669"/>
    <property type="project" value="TreeGrafter"/>
</dbReference>
<evidence type="ECO:0000256" key="13">
    <source>
        <dbReference type="PROSITE-ProRule" id="PRU00723"/>
    </source>
</evidence>
<dbReference type="GO" id="GO:0071006">
    <property type="term" value="C:U2-type catalytic step 1 spliceosome"/>
    <property type="evidence" value="ECO:0007669"/>
    <property type="project" value="TreeGrafter"/>
</dbReference>
<comment type="caution">
    <text evidence="18">The sequence shown here is derived from an EMBL/GenBank/DDBJ whole genome shotgun (WGS) entry which is preliminary data.</text>
</comment>
<dbReference type="SUPFAM" id="SSF54928">
    <property type="entry name" value="RNA-binding domain, RBD"/>
    <property type="match status" value="1"/>
</dbReference>
<dbReference type="Proteomes" id="UP000309038">
    <property type="component" value="Unassembled WGS sequence"/>
</dbReference>
<keyword evidence="8 12" id="KW-0694">RNA-binding</keyword>
<evidence type="ECO:0000259" key="17">
    <source>
        <dbReference type="PROSITE" id="PS50103"/>
    </source>
</evidence>
<evidence type="ECO:0000256" key="10">
    <source>
        <dbReference type="ARBA" id="ARBA00023242"/>
    </source>
</evidence>
<feature type="region of interest" description="Disordered" evidence="15">
    <location>
        <begin position="776"/>
        <end position="803"/>
    </location>
</feature>
<organism evidence="18 19">
    <name type="scientific">Hermanssonia centrifuga</name>
    <dbReference type="NCBI Taxonomy" id="98765"/>
    <lineage>
        <taxon>Eukaryota</taxon>
        <taxon>Fungi</taxon>
        <taxon>Dikarya</taxon>
        <taxon>Basidiomycota</taxon>
        <taxon>Agaricomycotina</taxon>
        <taxon>Agaricomycetes</taxon>
        <taxon>Polyporales</taxon>
        <taxon>Meruliaceae</taxon>
        <taxon>Hermanssonia</taxon>
    </lineage>
</organism>
<dbReference type="Pfam" id="PF16131">
    <property type="entry name" value="Torus"/>
    <property type="match status" value="1"/>
</dbReference>
<proteinExistence type="inferred from homology"/>
<evidence type="ECO:0000256" key="15">
    <source>
        <dbReference type="SAM" id="MobiDB-lite"/>
    </source>
</evidence>
<gene>
    <name evidence="18" type="ORF">EW026_g4493</name>
</gene>
<feature type="domain" description="RRM" evidence="16">
    <location>
        <begin position="580"/>
        <end position="657"/>
    </location>
</feature>
<dbReference type="PANTHER" id="PTHR14089:SF2">
    <property type="entry name" value="PRE-MRNA-SPLICING FACTOR CWC2"/>
    <property type="match status" value="1"/>
</dbReference>
<dbReference type="GO" id="GO:0008380">
    <property type="term" value="P:RNA splicing"/>
    <property type="evidence" value="ECO:0007669"/>
    <property type="project" value="UniProtKB-KW"/>
</dbReference>
<keyword evidence="4 13" id="KW-0479">Metal-binding</keyword>
<evidence type="ECO:0000256" key="8">
    <source>
        <dbReference type="ARBA" id="ARBA00022884"/>
    </source>
</evidence>
<evidence type="ECO:0000256" key="3">
    <source>
        <dbReference type="ARBA" id="ARBA00022664"/>
    </source>
</evidence>
<dbReference type="AlphaFoldDB" id="A0A4V3XAB7"/>
<dbReference type="Pfam" id="PF01926">
    <property type="entry name" value="MMR_HSR1"/>
    <property type="match status" value="1"/>
</dbReference>
<evidence type="ECO:0000256" key="4">
    <source>
        <dbReference type="ARBA" id="ARBA00022723"/>
    </source>
</evidence>
<keyword evidence="7 13" id="KW-0862">Zinc</keyword>
<dbReference type="InterPro" id="IPR035979">
    <property type="entry name" value="RBD_domain_sf"/>
</dbReference>
<evidence type="ECO:0000256" key="5">
    <source>
        <dbReference type="ARBA" id="ARBA00022728"/>
    </source>
</evidence>
<dbReference type="EMBL" id="SGPJ01000163">
    <property type="protein sequence ID" value="THG97522.1"/>
    <property type="molecule type" value="Genomic_DNA"/>
</dbReference>
<evidence type="ECO:0000256" key="2">
    <source>
        <dbReference type="ARBA" id="ARBA00008024"/>
    </source>
</evidence>